<dbReference type="EMBL" id="JBHSMF010000010">
    <property type="protein sequence ID" value="MFC5500026.1"/>
    <property type="molecule type" value="Genomic_DNA"/>
</dbReference>
<evidence type="ECO:0000313" key="2">
    <source>
        <dbReference type="Proteomes" id="UP001596037"/>
    </source>
</evidence>
<reference evidence="2" key="1">
    <citation type="journal article" date="2019" name="Int. J. Syst. Evol. Microbiol.">
        <title>The Global Catalogue of Microorganisms (GCM) 10K type strain sequencing project: providing services to taxonomists for standard genome sequencing and annotation.</title>
        <authorList>
            <consortium name="The Broad Institute Genomics Platform"/>
            <consortium name="The Broad Institute Genome Sequencing Center for Infectious Disease"/>
            <person name="Wu L."/>
            <person name="Ma J."/>
        </authorList>
    </citation>
    <scope>NUCLEOTIDE SEQUENCE [LARGE SCALE GENOMIC DNA]</scope>
    <source>
        <strain evidence="2">CCUG 57401</strain>
    </source>
</reference>
<sequence length="60" mass="6590">MRDARRNTVYQEEEALLLLTDGIRLQALGCRIKSGMTALRRAAASLSLMLQKSAGPPQAF</sequence>
<protein>
    <submittedName>
        <fullName evidence="1">Uncharacterized protein</fullName>
    </submittedName>
</protein>
<name>A0ABW0NHH4_9BURK</name>
<keyword evidence="2" id="KW-1185">Reference proteome</keyword>
<dbReference type="RefSeq" id="WP_376852270.1">
    <property type="nucleotide sequence ID" value="NZ_JBHSMF010000010.1"/>
</dbReference>
<evidence type="ECO:0000313" key="1">
    <source>
        <dbReference type="EMBL" id="MFC5500026.1"/>
    </source>
</evidence>
<dbReference type="Proteomes" id="UP001596037">
    <property type="component" value="Unassembled WGS sequence"/>
</dbReference>
<gene>
    <name evidence="1" type="ORF">ACFPOE_20960</name>
</gene>
<organism evidence="1 2">
    <name type="scientific">Caenimonas terrae</name>
    <dbReference type="NCBI Taxonomy" id="696074"/>
    <lineage>
        <taxon>Bacteria</taxon>
        <taxon>Pseudomonadati</taxon>
        <taxon>Pseudomonadota</taxon>
        <taxon>Betaproteobacteria</taxon>
        <taxon>Burkholderiales</taxon>
        <taxon>Comamonadaceae</taxon>
        <taxon>Caenimonas</taxon>
    </lineage>
</organism>
<comment type="caution">
    <text evidence="1">The sequence shown here is derived from an EMBL/GenBank/DDBJ whole genome shotgun (WGS) entry which is preliminary data.</text>
</comment>
<proteinExistence type="predicted"/>
<accession>A0ABW0NHH4</accession>